<dbReference type="EMBL" id="BJHX01000001">
    <property type="protein sequence ID" value="GDY62354.1"/>
    <property type="molecule type" value="Genomic_DNA"/>
</dbReference>
<evidence type="ECO:0000256" key="2">
    <source>
        <dbReference type="SAM" id="Phobius"/>
    </source>
</evidence>
<protein>
    <submittedName>
        <fullName evidence="3">Uncharacterized protein</fullName>
    </submittedName>
</protein>
<gene>
    <name evidence="3" type="ORF">SAV14893_017470</name>
</gene>
<name>A0A4D4LPC4_STRAX</name>
<evidence type="ECO:0000313" key="4">
    <source>
        <dbReference type="Proteomes" id="UP000302139"/>
    </source>
</evidence>
<feature type="transmembrane region" description="Helical" evidence="2">
    <location>
        <begin position="50"/>
        <end position="70"/>
    </location>
</feature>
<evidence type="ECO:0000313" key="3">
    <source>
        <dbReference type="EMBL" id="GDY62354.1"/>
    </source>
</evidence>
<reference evidence="3 4" key="1">
    <citation type="submission" date="2019-04" db="EMBL/GenBank/DDBJ databases">
        <title>Draft genome sequences of Streptomyces avermitilis NBRC 14893.</title>
        <authorList>
            <person name="Komaki H."/>
            <person name="Tamura T."/>
            <person name="Hosoyama A."/>
        </authorList>
    </citation>
    <scope>NUCLEOTIDE SEQUENCE [LARGE SCALE GENOMIC DNA]</scope>
    <source>
        <strain evidence="3 4">NBRC 14893</strain>
    </source>
</reference>
<keyword evidence="2" id="KW-0812">Transmembrane</keyword>
<dbReference type="GeneID" id="41539620"/>
<proteinExistence type="predicted"/>
<accession>A0A4D4LPC4</accession>
<organism evidence="3 4">
    <name type="scientific">Streptomyces avermitilis</name>
    <dbReference type="NCBI Taxonomy" id="33903"/>
    <lineage>
        <taxon>Bacteria</taxon>
        <taxon>Bacillati</taxon>
        <taxon>Actinomycetota</taxon>
        <taxon>Actinomycetes</taxon>
        <taxon>Kitasatosporales</taxon>
        <taxon>Streptomycetaceae</taxon>
        <taxon>Streptomyces</taxon>
    </lineage>
</organism>
<dbReference type="RefSeq" id="WP_010983966.1">
    <property type="nucleotide sequence ID" value="NZ_BAABTN010000056.1"/>
</dbReference>
<evidence type="ECO:0000256" key="1">
    <source>
        <dbReference type="SAM" id="MobiDB-lite"/>
    </source>
</evidence>
<feature type="region of interest" description="Disordered" evidence="1">
    <location>
        <begin position="1"/>
        <end position="37"/>
    </location>
</feature>
<keyword evidence="2" id="KW-1133">Transmembrane helix</keyword>
<feature type="compositionally biased region" description="Basic and acidic residues" evidence="1">
    <location>
        <begin position="1"/>
        <end position="14"/>
    </location>
</feature>
<sequence>MRNGDDDHIGHDDAGSAAGGAGNGADQGDAALSAPPSPVGRRAWLRSHRLLVSAMATAVVALAVAIPLTVSDSADAAPCWSVPAKARALAGDPAAARKALDPLDDASNLQRARRLLTHDRVCGDGAKVLGRIVTAATSATTSGSPHTMAQARSAFAVASALSHREIPPGLAPAVARMLAEYVVDVTRDVSDGHDRDATGPAESAEGAALDDTGFTPYGRFLAPHEAHTNFGLYEGLDSAHHVSLGVVITELAKDPEAFAILYDAERTYFAHYLERLTDRAGDPAARLTAKSKAEDKKFGEDWHAYDTDWPDNDLEDITDVIAALMQARTRYAKNGTITDLAAFDKSVRAHTDGAYRPAADRVTTRPPMGDIAERPPSARVRGDLFDGRQQLFTVYDAWVRDRDIPAERAGTLRQLLDDHYVRGLWLGRF</sequence>
<dbReference type="Proteomes" id="UP000302139">
    <property type="component" value="Unassembled WGS sequence"/>
</dbReference>
<dbReference type="AlphaFoldDB" id="A0A4D4LPC4"/>
<feature type="region of interest" description="Disordered" evidence="1">
    <location>
        <begin position="190"/>
        <end position="210"/>
    </location>
</feature>
<keyword evidence="2" id="KW-0472">Membrane</keyword>
<comment type="caution">
    <text evidence="3">The sequence shown here is derived from an EMBL/GenBank/DDBJ whole genome shotgun (WGS) entry which is preliminary data.</text>
</comment>